<dbReference type="EMBL" id="FXTC01000011">
    <property type="protein sequence ID" value="SMO90764.1"/>
    <property type="molecule type" value="Genomic_DNA"/>
</dbReference>
<accession>A0A521F3L8</accession>
<proteinExistence type="predicted"/>
<reference evidence="2 3" key="1">
    <citation type="submission" date="2017-05" db="EMBL/GenBank/DDBJ databases">
        <authorList>
            <person name="Varghese N."/>
            <person name="Submissions S."/>
        </authorList>
    </citation>
    <scope>NUCLEOTIDE SEQUENCE [LARGE SCALE GENOMIC DNA]</scope>
    <source>
        <strain evidence="2 3">DSM 29371</strain>
    </source>
</reference>
<dbReference type="Gene3D" id="1.10.3810.10">
    <property type="entry name" value="Biosynthetic peptidoglycan transglycosylase-like"/>
    <property type="match status" value="1"/>
</dbReference>
<evidence type="ECO:0000259" key="1">
    <source>
        <dbReference type="Pfam" id="PF00912"/>
    </source>
</evidence>
<dbReference type="InterPro" id="IPR001264">
    <property type="entry name" value="Glyco_trans_51"/>
</dbReference>
<organism evidence="2 3">
    <name type="scientific">Chryseobacterium rhizoplanae</name>
    <dbReference type="NCBI Taxonomy" id="1609531"/>
    <lineage>
        <taxon>Bacteria</taxon>
        <taxon>Pseudomonadati</taxon>
        <taxon>Bacteroidota</taxon>
        <taxon>Flavobacteriia</taxon>
        <taxon>Flavobacteriales</taxon>
        <taxon>Weeksellaceae</taxon>
        <taxon>Chryseobacterium group</taxon>
        <taxon>Chryseobacterium</taxon>
    </lineage>
</organism>
<dbReference type="InterPro" id="IPR023346">
    <property type="entry name" value="Lysozyme-like_dom_sf"/>
</dbReference>
<dbReference type="RefSeq" id="WP_167498901.1">
    <property type="nucleotide sequence ID" value="NZ_FXTC01000011.1"/>
</dbReference>
<protein>
    <submittedName>
        <fullName evidence="2">Transglycosylase</fullName>
    </submittedName>
</protein>
<dbReference type="Pfam" id="PF00912">
    <property type="entry name" value="Transgly"/>
    <property type="match status" value="1"/>
</dbReference>
<sequence>MKYLKRFLLFIITLLILLLLYLEFGGIYILNTDNKREIVWYMRSSKKLPGNFVNFYNTVYPNSTLQNSWNFYIKSITHSNLPANECPCRQTGNRIMPILDIQNKSTLDYFLLIRYIEQNYSQEDCLNFNFSNFDFLNNNKGIEQVSRSVFNKQAEELQPLEMGEILALYNNPRKSNRYRNPEYTKERATYFYNLYLNNLKK</sequence>
<gene>
    <name evidence="2" type="ORF">SAMN06265171_11189</name>
</gene>
<evidence type="ECO:0000313" key="3">
    <source>
        <dbReference type="Proteomes" id="UP000316916"/>
    </source>
</evidence>
<dbReference type="Proteomes" id="UP000316916">
    <property type="component" value="Unassembled WGS sequence"/>
</dbReference>
<dbReference type="SUPFAM" id="SSF53955">
    <property type="entry name" value="Lysozyme-like"/>
    <property type="match status" value="1"/>
</dbReference>
<keyword evidence="3" id="KW-1185">Reference proteome</keyword>
<dbReference type="AlphaFoldDB" id="A0A521F3L8"/>
<feature type="domain" description="Glycosyl transferase family 51" evidence="1">
    <location>
        <begin position="115"/>
        <end position="191"/>
    </location>
</feature>
<name>A0A521F3L8_9FLAO</name>
<dbReference type="InterPro" id="IPR036950">
    <property type="entry name" value="PBP_transglycosylase"/>
</dbReference>
<evidence type="ECO:0000313" key="2">
    <source>
        <dbReference type="EMBL" id="SMO90764.1"/>
    </source>
</evidence>